<protein>
    <recommendedName>
        <fullName evidence="3">Secreted protein</fullName>
    </recommendedName>
</protein>
<sequence length="182" mass="20141">MHLFSGLGVQIQQVLLVVLELLHELVGDEVEVLLGEGVEAVLDRVVERLPHGLGVHEAAVLRLDVLLEVANVVFHHLEQRVGLELSELVQELLGDLVLEVLGLPHVPLDTLGVRLSVVPDVLEDVDELFELQVVVEHGLHHVQPQVVLELVERAVQEVLVLARQPHHHVLLEAALQIKNLTT</sequence>
<proteinExistence type="predicted"/>
<evidence type="ECO:0000313" key="2">
    <source>
        <dbReference type="EMBL" id="CAE0235051.1"/>
    </source>
</evidence>
<keyword evidence="1" id="KW-0732">Signal</keyword>
<reference evidence="2" key="1">
    <citation type="submission" date="2021-01" db="EMBL/GenBank/DDBJ databases">
        <authorList>
            <person name="Corre E."/>
            <person name="Pelletier E."/>
            <person name="Niang G."/>
            <person name="Scheremetjew M."/>
            <person name="Finn R."/>
            <person name="Kale V."/>
            <person name="Holt S."/>
            <person name="Cochrane G."/>
            <person name="Meng A."/>
            <person name="Brown T."/>
            <person name="Cohen L."/>
        </authorList>
    </citation>
    <scope>NUCLEOTIDE SEQUENCE</scope>
    <source>
        <strain evidence="2">Ras09</strain>
    </source>
</reference>
<dbReference type="AlphaFoldDB" id="A0A7S3CRG1"/>
<evidence type="ECO:0000256" key="1">
    <source>
        <dbReference type="SAM" id="SignalP"/>
    </source>
</evidence>
<accession>A0A7S3CRG1</accession>
<gene>
    <name evidence="2" type="ORF">SRAS04492_LOCUS6858</name>
</gene>
<feature type="signal peptide" evidence="1">
    <location>
        <begin position="1"/>
        <end position="27"/>
    </location>
</feature>
<dbReference type="EMBL" id="HBIA01013573">
    <property type="protein sequence ID" value="CAE0235051.1"/>
    <property type="molecule type" value="Transcribed_RNA"/>
</dbReference>
<feature type="chain" id="PRO_5031526984" description="Secreted protein" evidence="1">
    <location>
        <begin position="28"/>
        <end position="182"/>
    </location>
</feature>
<evidence type="ECO:0008006" key="3">
    <source>
        <dbReference type="Google" id="ProtNLM"/>
    </source>
</evidence>
<organism evidence="2">
    <name type="scientific">Strombidium rassoulzadegani</name>
    <dbReference type="NCBI Taxonomy" id="1082188"/>
    <lineage>
        <taxon>Eukaryota</taxon>
        <taxon>Sar</taxon>
        <taxon>Alveolata</taxon>
        <taxon>Ciliophora</taxon>
        <taxon>Intramacronucleata</taxon>
        <taxon>Spirotrichea</taxon>
        <taxon>Oligotrichia</taxon>
        <taxon>Strombidiidae</taxon>
        <taxon>Strombidium</taxon>
    </lineage>
</organism>
<name>A0A7S3CRG1_9SPIT</name>